<feature type="region of interest" description="Disordered" evidence="2">
    <location>
        <begin position="688"/>
        <end position="707"/>
    </location>
</feature>
<dbReference type="GO" id="GO:0005543">
    <property type="term" value="F:phospholipid binding"/>
    <property type="evidence" value="ECO:0007669"/>
    <property type="project" value="InterPro"/>
</dbReference>
<feature type="region of interest" description="Disordered" evidence="2">
    <location>
        <begin position="1960"/>
        <end position="2008"/>
    </location>
</feature>
<feature type="compositionally biased region" description="Acidic residues" evidence="2">
    <location>
        <begin position="765"/>
        <end position="782"/>
    </location>
</feature>
<feature type="compositionally biased region" description="Polar residues" evidence="2">
    <location>
        <begin position="1666"/>
        <end position="1679"/>
    </location>
</feature>
<dbReference type="GO" id="GO:0015631">
    <property type="term" value="F:tubulin binding"/>
    <property type="evidence" value="ECO:0007669"/>
    <property type="project" value="TreeGrafter"/>
</dbReference>
<feature type="compositionally biased region" description="Basic residues" evidence="2">
    <location>
        <begin position="1653"/>
        <end position="1665"/>
    </location>
</feature>
<protein>
    <recommendedName>
        <fullName evidence="3">PH domain-containing protein</fullName>
    </recommendedName>
</protein>
<dbReference type="InterPro" id="IPR001849">
    <property type="entry name" value="PH_domain"/>
</dbReference>
<dbReference type="PANTHER" id="PTHR28190:SF1">
    <property type="entry name" value="NUCLEAR MIGRATION PROTEIN NUM1"/>
    <property type="match status" value="1"/>
</dbReference>
<feature type="compositionally biased region" description="Acidic residues" evidence="2">
    <location>
        <begin position="819"/>
        <end position="837"/>
    </location>
</feature>
<sequence length="2233" mass="233074">MSGQPPLTPGGGGAGLGSNLSFKMPARPGSSLRKARQSASETNNNNNQSTPSTPAVPSFIQPSLPLPSPLAMGGVPGSAGPASASSLPSNPFEDALSTQGSSSVPGLFTPLGHRRGNSRSSDILLAAAAGSAGGHQQQHPSRPQSPSSSSVGHENVFDTTVTLSTAVAHALSASAQGRQRLQELREGLENQTHAAAALGANLMDQLKRIDGMTDALNKEMHALQARQVIKSEDASHGSPAVDDEDAGDDSAGSDAKAKKVADEALDPESEQEKETQNEMRRKIAALQASIESEVADMESNRLDLIKTLIDAGPKRSPTAGVPASASILDMLAGLNSTANSNGLAGGAAGSRGAGFPPESPSKNAAAAAAAAYDFLNSDPHSLPTSRSSGANTSLAALLAGGTGANGSAGPTARQSDRRARNAAARSSITDQSLVNQLQEGLVSEIRRLQALLGERDTELVAVRSQKEESEKEAALWKPKALQLIENEDALKQENWDLSVAKQNLAEQLVEAQASLRKAEAEKTRLNRDVTKARETLDSQRAEIEAQTTELERVKNLRETEAALARKERAGLQRDYSNLQTEIQHLRAEGKRAGVSISGIGAALGAAGARSASSSMMEDSSRLGDVSTPIPEEDERAGGRNLLEPGAQGGPGGMSPSSSIFSEMPADRSAAPGVSTSAVLPGAAPVSSTRAVGTAAPQAPPTEDAHSQELRIRLARAHQKSIRDAAERKKQRELIVSLTRELQAAGVKLSAGLESAAFADAQSAEASEEEGDEGSIWLNDDEQASISRSRASRTRPMPRSSTRPSMASRLGLGSKTTEEQLSEDEDDEDVAELAEENGEQASKTDSTAEASTARADSLSADATQSPQKPRAAGVRARPLSVASTTAGSSVVAETLGTALAAAPVEEAIKETAEVSIDAGKSVSLHEAGAQTDEVEEEEVWAPAEEEHKTMTESQSMTDPIDTEAPLRAALAERDAAHAAVLTKLELEHRSKMEELVRTHDGVLGSRDANHARALEVRNAEHVKAVEVLQADHQKALADATAAHEKALTDIKSAHDKALAENKTAHEQALADAQAAHEQALATEVKTAHEKALEQARIHQESALAEARSRHSKALAEQVAAGSAALAAASAAQTKALSDRDASHKTEVQRIKVAHEGELEKRKRQAEAEAAASAALLKKRDEEHAAAVVELKVAHSALIRQKDTAQLAALAERDEAVKKSRAETDTLQRKVAELNTEVERLRKEAADAKAAHAEAVANAAAAATAAAQAAAEAAAASGTSPSSVNISAEELERKLRPLSGISDDSLHRGSSTTTDVESSDAFTDAEDHMTPARTPTPAQTATMGGLGFGGRVAAGLAAAVGLGAASTQRGGSSDSNQTGGVGTSVKGEAPRDESGVKRVVLAELQDESCQTDEVLWEAYKAELRAEGAAQAQSQVMHSSSTITGLDSGVMVAGGLPKSRRDRDSISTFGGGHTDDGEAQNPTMYSVGALLGSGATAGAVAATTRHSTESSVTGAESVAGTVGTAAAAGSRLDKTKPPHMQVPPPPAMPPPPGLSGRRSQPSPVLAGVPPRPTSPPPPELVSRVREQNQRSTLQVPGKDARPSMTGVATSVGGATAGAASGHVPRDASATSLRTRKHSNDTAFAGGAAANGDHLSAHSRHSRRGKVPRKSSQTSFASDVTSELSRRISFGSSRNSEALADRTESHLQTNVGSNQRTSAGPGQAPEGTDPDIIQAITQTMIGEYLFKYTRKTIRSGYSDKRHKRFFWVHPYTRMLYWTLNDPGGARVGDGSSKGAAIEDVRVVEDTNPNPPGLFHMSIIVKTSAREMKLTAPNKDRHDVWLAALGYLVNRGMPGSDAMSVGDGGGLTDQENRYSNAASPRKARDRSATTGTANSRNRFLSPARSLRSRKSNDAFLYGQGQSTLDANDATPRARNGSIGASSTLNLSSTKRAGLPAREYLEQVESDQAARRAAAAQKALLPQRSHLRPRTTGGSENGLQPSTQTPGKMSVGSAFGIPGSAGVVAAQQTSPALGPDDSWDRLADLSAHSFNDPRLKTAEEMIEEDNAGFEGLDNVRACCDGKHDVGSLAHKHHHHHHHHHKQPRTSTERRSSIGSQARSLLQVGSASRPSDVGSVRSISPAPQIGHLNLATNSEQAATWSAGTSAQPVRTGNFATMFTDSPVAAAGDGLEVNEFGKTTAGSTTGPSSHPSTGPGRGSASEAFMNQVQRIKAARQNQSTR</sequence>
<feature type="region of interest" description="Disordered" evidence="2">
    <location>
        <begin position="1854"/>
        <end position="1901"/>
    </location>
</feature>
<feature type="compositionally biased region" description="Pro residues" evidence="2">
    <location>
        <begin position="1537"/>
        <end position="1550"/>
    </location>
</feature>
<proteinExistence type="predicted"/>
<feature type="compositionally biased region" description="Polar residues" evidence="2">
    <location>
        <begin position="1883"/>
        <end position="1893"/>
    </location>
</feature>
<feature type="region of interest" description="Disordered" evidence="2">
    <location>
        <begin position="2187"/>
        <end position="2215"/>
    </location>
</feature>
<feature type="compositionally biased region" description="Low complexity" evidence="2">
    <location>
        <begin position="1602"/>
        <end position="1618"/>
    </location>
</feature>
<feature type="compositionally biased region" description="Low complexity" evidence="2">
    <location>
        <begin position="879"/>
        <end position="888"/>
    </location>
</feature>
<feature type="coiled-coil region" evidence="1">
    <location>
        <begin position="501"/>
        <end position="588"/>
    </location>
</feature>
<feature type="region of interest" description="Disordered" evidence="2">
    <location>
        <begin position="1"/>
        <end position="157"/>
    </location>
</feature>
<evidence type="ECO:0000313" key="5">
    <source>
        <dbReference type="Proteomes" id="UP001176521"/>
    </source>
</evidence>
<feature type="region of interest" description="Disordered" evidence="2">
    <location>
        <begin position="1364"/>
        <end position="1391"/>
    </location>
</feature>
<reference evidence="4" key="1">
    <citation type="journal article" date="2023" name="PhytoFront">
        <title>Draft Genome Resources of Seven Strains of Tilletia horrida, Causal Agent of Kernel Smut of Rice.</title>
        <authorList>
            <person name="Khanal S."/>
            <person name="Antony Babu S."/>
            <person name="Zhou X.G."/>
        </authorList>
    </citation>
    <scope>NUCLEOTIDE SEQUENCE</scope>
    <source>
        <strain evidence="4">TX3</strain>
    </source>
</reference>
<evidence type="ECO:0000256" key="2">
    <source>
        <dbReference type="SAM" id="MobiDB-lite"/>
    </source>
</evidence>
<feature type="compositionally biased region" description="Low complexity" evidence="2">
    <location>
        <begin position="783"/>
        <end position="808"/>
    </location>
</feature>
<name>A0AAN6JHY8_9BASI</name>
<evidence type="ECO:0000313" key="4">
    <source>
        <dbReference type="EMBL" id="KAK0522489.1"/>
    </source>
</evidence>
<dbReference type="Proteomes" id="UP001176521">
    <property type="component" value="Unassembled WGS sequence"/>
</dbReference>
<dbReference type="SUPFAM" id="SSF50729">
    <property type="entry name" value="PH domain-like"/>
    <property type="match status" value="1"/>
</dbReference>
<dbReference type="PROSITE" id="PS50003">
    <property type="entry name" value="PH_DOMAIN"/>
    <property type="match status" value="1"/>
</dbReference>
<dbReference type="EMBL" id="JAPDMQ010000583">
    <property type="protein sequence ID" value="KAK0522489.1"/>
    <property type="molecule type" value="Genomic_DNA"/>
</dbReference>
<feature type="compositionally biased region" description="Low complexity" evidence="2">
    <location>
        <begin position="78"/>
        <end position="91"/>
    </location>
</feature>
<keyword evidence="1" id="KW-0175">Coiled coil</keyword>
<dbReference type="GO" id="GO:0032065">
    <property type="term" value="P:maintenance of protein location in cell cortex"/>
    <property type="evidence" value="ECO:0007669"/>
    <property type="project" value="InterPro"/>
</dbReference>
<dbReference type="Pfam" id="PF12814">
    <property type="entry name" value="Mcp5_PH"/>
    <property type="match status" value="1"/>
</dbReference>
<feature type="compositionally biased region" description="Low complexity" evidence="2">
    <location>
        <begin position="2191"/>
        <end position="2206"/>
    </location>
</feature>
<accession>A0AAN6JHY8</accession>
<feature type="region of interest" description="Disordered" evidence="2">
    <location>
        <begin position="1917"/>
        <end position="1939"/>
    </location>
</feature>
<dbReference type="PANTHER" id="PTHR28190">
    <property type="entry name" value="NUCLEAR MIGRATION PROTEIN NUM1"/>
    <property type="match status" value="1"/>
</dbReference>
<feature type="compositionally biased region" description="Polar residues" evidence="2">
    <location>
        <begin position="37"/>
        <end position="55"/>
    </location>
</feature>
<evidence type="ECO:0000259" key="3">
    <source>
        <dbReference type="PROSITE" id="PS50003"/>
    </source>
</evidence>
<comment type="caution">
    <text evidence="4">The sequence shown here is derived from an EMBL/GenBank/DDBJ whole genome shotgun (WGS) entry which is preliminary data.</text>
</comment>
<dbReference type="GO" id="GO:0005938">
    <property type="term" value="C:cell cortex"/>
    <property type="evidence" value="ECO:0007669"/>
    <property type="project" value="InterPro"/>
</dbReference>
<feature type="compositionally biased region" description="Polar residues" evidence="2">
    <location>
        <begin position="838"/>
        <end position="849"/>
    </location>
</feature>
<feature type="compositionally biased region" description="Low complexity" evidence="2">
    <location>
        <begin position="1329"/>
        <end position="1340"/>
    </location>
</feature>
<feature type="compositionally biased region" description="Polar residues" evidence="2">
    <location>
        <begin position="1364"/>
        <end position="1376"/>
    </location>
</feature>
<feature type="compositionally biased region" description="Polar residues" evidence="2">
    <location>
        <begin position="2106"/>
        <end position="2122"/>
    </location>
</feature>
<feature type="region of interest" description="Disordered" evidence="2">
    <location>
        <begin position="231"/>
        <end position="278"/>
    </location>
</feature>
<feature type="compositionally biased region" description="Pro residues" evidence="2">
    <location>
        <begin position="1566"/>
        <end position="1576"/>
    </location>
</feature>
<feature type="compositionally biased region" description="Low complexity" evidence="2">
    <location>
        <begin position="126"/>
        <end position="153"/>
    </location>
</feature>
<feature type="compositionally biased region" description="Polar residues" evidence="2">
    <location>
        <begin position="1986"/>
        <end position="2001"/>
    </location>
</feature>
<feature type="region of interest" description="Disordered" evidence="2">
    <location>
        <begin position="401"/>
        <end position="428"/>
    </location>
</feature>
<feature type="region of interest" description="Disordered" evidence="2">
    <location>
        <begin position="1524"/>
        <end position="1726"/>
    </location>
</feature>
<dbReference type="GO" id="GO:0000226">
    <property type="term" value="P:microtubule cytoskeleton organization"/>
    <property type="evidence" value="ECO:0007669"/>
    <property type="project" value="TreeGrafter"/>
</dbReference>
<organism evidence="4 5">
    <name type="scientific">Tilletia horrida</name>
    <dbReference type="NCBI Taxonomy" id="155126"/>
    <lineage>
        <taxon>Eukaryota</taxon>
        <taxon>Fungi</taxon>
        <taxon>Dikarya</taxon>
        <taxon>Basidiomycota</taxon>
        <taxon>Ustilaginomycotina</taxon>
        <taxon>Exobasidiomycetes</taxon>
        <taxon>Tilletiales</taxon>
        <taxon>Tilletiaceae</taxon>
        <taxon>Tilletia</taxon>
    </lineage>
</organism>
<evidence type="ECO:0000256" key="1">
    <source>
        <dbReference type="SAM" id="Coils"/>
    </source>
</evidence>
<dbReference type="CDD" id="cd13365">
    <property type="entry name" value="PH_PLC_plant-like"/>
    <property type="match status" value="1"/>
</dbReference>
<feature type="compositionally biased region" description="Polar residues" evidence="2">
    <location>
        <begin position="1702"/>
        <end position="1716"/>
    </location>
</feature>
<feature type="region of interest" description="Disordered" evidence="2">
    <location>
        <begin position="2081"/>
        <end position="2129"/>
    </location>
</feature>
<dbReference type="InterPro" id="IPR053005">
    <property type="entry name" value="Nuclear_Pos-Cytoskel_Interact"/>
</dbReference>
<keyword evidence="5" id="KW-1185">Reference proteome</keyword>
<gene>
    <name evidence="4" type="ORF">OC842_006452</name>
</gene>
<dbReference type="InterPro" id="IPR024774">
    <property type="entry name" value="PH_dom-Mcp5-type"/>
</dbReference>
<feature type="region of interest" description="Disordered" evidence="2">
    <location>
        <begin position="1294"/>
        <end position="1342"/>
    </location>
</feature>
<feature type="coiled-coil region" evidence="1">
    <location>
        <begin position="1215"/>
        <end position="1256"/>
    </location>
</feature>
<feature type="region of interest" description="Disordered" evidence="2">
    <location>
        <begin position="612"/>
        <end position="681"/>
    </location>
</feature>
<feature type="compositionally biased region" description="Basic residues" evidence="2">
    <location>
        <begin position="2083"/>
        <end position="2097"/>
    </location>
</feature>
<feature type="region of interest" description="Disordered" evidence="2">
    <location>
        <begin position="759"/>
        <end position="888"/>
    </location>
</feature>
<feature type="domain" description="PH" evidence="3">
    <location>
        <begin position="1734"/>
        <end position="1845"/>
    </location>
</feature>
<dbReference type="GO" id="GO:0005739">
    <property type="term" value="C:mitochondrion"/>
    <property type="evidence" value="ECO:0007669"/>
    <property type="project" value="TreeGrafter"/>
</dbReference>
<feature type="region of interest" description="Disordered" evidence="2">
    <location>
        <begin position="1453"/>
        <end position="1477"/>
    </location>
</feature>